<evidence type="ECO:0000256" key="3">
    <source>
        <dbReference type="ARBA" id="ARBA00022694"/>
    </source>
</evidence>
<gene>
    <name evidence="11" type="ORF">EGW08_012865</name>
</gene>
<feature type="domain" description="Pus10 N-terminal eukaryotes" evidence="9">
    <location>
        <begin position="80"/>
        <end position="255"/>
    </location>
</feature>
<evidence type="ECO:0000259" key="9">
    <source>
        <dbReference type="Pfam" id="PF21237"/>
    </source>
</evidence>
<dbReference type="PANTHER" id="PTHR21568">
    <property type="entry name" value="TRNA PSEUDOURIDINE SYNTHASE PUS10"/>
    <property type="match status" value="1"/>
</dbReference>
<keyword evidence="4" id="KW-0413">Isomerase</keyword>
<dbReference type="Pfam" id="PF21238">
    <property type="entry name" value="Pus10_C"/>
    <property type="match status" value="1"/>
</dbReference>
<dbReference type="EC" id="5.4.99.25" evidence="2"/>
<name>A0A433TD59_ELYCH</name>
<dbReference type="FunFam" id="3.30.70.3190:FF:000001">
    <property type="entry name" value="tRNA pseudouridine synthase Pus10"/>
    <property type="match status" value="1"/>
</dbReference>
<accession>A0A433TD59</accession>
<organism evidence="11 12">
    <name type="scientific">Elysia chlorotica</name>
    <name type="common">Eastern emerald elysia</name>
    <name type="synonym">Sea slug</name>
    <dbReference type="NCBI Taxonomy" id="188477"/>
    <lineage>
        <taxon>Eukaryota</taxon>
        <taxon>Metazoa</taxon>
        <taxon>Spiralia</taxon>
        <taxon>Lophotrochozoa</taxon>
        <taxon>Mollusca</taxon>
        <taxon>Gastropoda</taxon>
        <taxon>Heterobranchia</taxon>
        <taxon>Euthyneura</taxon>
        <taxon>Panpulmonata</taxon>
        <taxon>Sacoglossa</taxon>
        <taxon>Placobranchoidea</taxon>
        <taxon>Plakobranchidae</taxon>
        <taxon>Elysia</taxon>
    </lineage>
</organism>
<dbReference type="InterPro" id="IPR020103">
    <property type="entry name" value="PsdUridine_synth_cat_dom_sf"/>
</dbReference>
<dbReference type="SUPFAM" id="SSF55120">
    <property type="entry name" value="Pseudouridine synthase"/>
    <property type="match status" value="1"/>
</dbReference>
<dbReference type="EMBL" id="RQTK01000455">
    <property type="protein sequence ID" value="RUS79374.1"/>
    <property type="molecule type" value="Genomic_DNA"/>
</dbReference>
<evidence type="ECO:0000256" key="8">
    <source>
        <dbReference type="SAM" id="MobiDB-lite"/>
    </source>
</evidence>
<dbReference type="AlphaFoldDB" id="A0A433TD59"/>
<dbReference type="Gene3D" id="1.10.10.2050">
    <property type="match status" value="1"/>
</dbReference>
<dbReference type="FunFam" id="3.30.70.2510:FF:000001">
    <property type="entry name" value="tRNA pseudouridine synthase Pus10"/>
    <property type="match status" value="1"/>
</dbReference>
<evidence type="ECO:0000256" key="5">
    <source>
        <dbReference type="ARBA" id="ARBA00075270"/>
    </source>
</evidence>
<sequence>MSGAELECKQMDVFDFFTSSLEECKQIAAALVEIGCCARCLLRFLGENKTSSYKHSHQKVYDVLGLERSPNLGSEQVCPCPSCLGILQKYADNLFLNKILKTVEENSYEFSEYQCSLILPVSIAIRQRSIHIFLKKKFGDIYSIREDDLPTVKDIWKWSCGFKVGELLSAQFQNKSEFDILMTFTYPQSDKECSFLLDTFPDVFRKRKQRKYAFETFTRANVAKALGDMTDSKFEDCTSCPPSLPVAECMCEITCTHEAVFVAGRYKKYSRVLSQTPWIVEGKRVMEGSVEELICESILNTFKPSDHRFSSSGREDVDVRMLGNGRPFIVELINPHCVIFSKQDMSVLQEKINSCSKDVQVQDLQIVSREDTAILKDGEISKTKCYSAECWCERPLTDTDLAKLAAIKDLVLQQKTPLRVLHRRTAATRERLIHSLSAEVLSGRLFKLNLNTQAGTYIKEFVHSDFGRTTPNLGELLGAECDIIHLDVESVDVDWPPMINLDISKENNSTISENHTDKKQSEESTDKT</sequence>
<evidence type="ECO:0000313" key="12">
    <source>
        <dbReference type="Proteomes" id="UP000271974"/>
    </source>
</evidence>
<evidence type="ECO:0000256" key="2">
    <source>
        <dbReference type="ARBA" id="ARBA00012787"/>
    </source>
</evidence>
<evidence type="ECO:0000313" key="11">
    <source>
        <dbReference type="EMBL" id="RUS79374.1"/>
    </source>
</evidence>
<dbReference type="NCBIfam" id="TIGR01213">
    <property type="entry name" value="pseudo_Pus10arc"/>
    <property type="match status" value="1"/>
</dbReference>
<keyword evidence="3" id="KW-0819">tRNA processing</keyword>
<protein>
    <recommendedName>
        <fullName evidence="2">tRNA pseudouridine(55) synthase</fullName>
        <ecNumber evidence="2">5.4.99.25</ecNumber>
    </recommendedName>
    <alternativeName>
        <fullName evidence="7">tRNA pseudouridine 55 synthase</fullName>
    </alternativeName>
    <alternativeName>
        <fullName evidence="5">tRNA pseudouridylate synthase</fullName>
    </alternativeName>
    <alternativeName>
        <fullName evidence="6">tRNA-uridine isomerase</fullName>
    </alternativeName>
</protein>
<reference evidence="11 12" key="1">
    <citation type="submission" date="2019-01" db="EMBL/GenBank/DDBJ databases">
        <title>A draft genome assembly of the solar-powered sea slug Elysia chlorotica.</title>
        <authorList>
            <person name="Cai H."/>
            <person name="Li Q."/>
            <person name="Fang X."/>
            <person name="Li J."/>
            <person name="Curtis N.E."/>
            <person name="Altenburger A."/>
            <person name="Shibata T."/>
            <person name="Feng M."/>
            <person name="Maeda T."/>
            <person name="Schwartz J.A."/>
            <person name="Shigenobu S."/>
            <person name="Lundholm N."/>
            <person name="Nishiyama T."/>
            <person name="Yang H."/>
            <person name="Hasebe M."/>
            <person name="Li S."/>
            <person name="Pierce S.K."/>
            <person name="Wang J."/>
        </authorList>
    </citation>
    <scope>NUCLEOTIDE SEQUENCE [LARGE SCALE GENOMIC DNA]</scope>
    <source>
        <strain evidence="11">EC2010</strain>
        <tissue evidence="11">Whole organism of an adult</tissue>
    </source>
</reference>
<dbReference type="Gene3D" id="3.30.70.2510">
    <property type="match status" value="1"/>
</dbReference>
<evidence type="ECO:0000256" key="1">
    <source>
        <dbReference type="ARBA" id="ARBA00009652"/>
    </source>
</evidence>
<feature type="region of interest" description="Disordered" evidence="8">
    <location>
        <begin position="506"/>
        <end position="528"/>
    </location>
</feature>
<evidence type="ECO:0000256" key="6">
    <source>
        <dbReference type="ARBA" id="ARBA00079393"/>
    </source>
</evidence>
<feature type="domain" description="Pus10-like C-terminal" evidence="10">
    <location>
        <begin position="261"/>
        <end position="492"/>
    </location>
</feature>
<dbReference type="Gene3D" id="3.30.70.3190">
    <property type="match status" value="1"/>
</dbReference>
<evidence type="ECO:0000259" key="10">
    <source>
        <dbReference type="Pfam" id="PF21238"/>
    </source>
</evidence>
<dbReference type="PANTHER" id="PTHR21568:SF0">
    <property type="entry name" value="TRNA PSEUDOURIDINE SYNTHASE PUS10"/>
    <property type="match status" value="1"/>
</dbReference>
<dbReference type="GO" id="GO:0160148">
    <property type="term" value="F:tRNA pseudouridine(55) synthase activity"/>
    <property type="evidence" value="ECO:0007669"/>
    <property type="project" value="UniProtKB-EC"/>
</dbReference>
<dbReference type="STRING" id="188477.A0A433TD59"/>
<dbReference type="InterPro" id="IPR039894">
    <property type="entry name" value="Pus10-like"/>
</dbReference>
<dbReference type="Pfam" id="PF21237">
    <property type="entry name" value="Pus10_N_euk"/>
    <property type="match status" value="1"/>
</dbReference>
<evidence type="ECO:0000256" key="4">
    <source>
        <dbReference type="ARBA" id="ARBA00023235"/>
    </source>
</evidence>
<dbReference type="InterPro" id="IPR048742">
    <property type="entry name" value="Pus10_N_euk"/>
</dbReference>
<dbReference type="InterPro" id="IPR048741">
    <property type="entry name" value="Pus10-like_C"/>
</dbReference>
<dbReference type="Proteomes" id="UP000271974">
    <property type="component" value="Unassembled WGS sequence"/>
</dbReference>
<keyword evidence="12" id="KW-1185">Reference proteome</keyword>
<comment type="caution">
    <text evidence="11">The sequence shown here is derived from an EMBL/GenBank/DDBJ whole genome shotgun (WGS) entry which is preliminary data.</text>
</comment>
<comment type="similarity">
    <text evidence="1">Belongs to the pseudouridine synthase Pus10 family.</text>
</comment>
<feature type="compositionally biased region" description="Basic and acidic residues" evidence="8">
    <location>
        <begin position="514"/>
        <end position="528"/>
    </location>
</feature>
<proteinExistence type="inferred from homology"/>
<dbReference type="GO" id="GO:0003723">
    <property type="term" value="F:RNA binding"/>
    <property type="evidence" value="ECO:0007669"/>
    <property type="project" value="InterPro"/>
</dbReference>
<dbReference type="GO" id="GO:0031119">
    <property type="term" value="P:tRNA pseudouridine synthesis"/>
    <property type="evidence" value="ECO:0007669"/>
    <property type="project" value="UniProtKB-ARBA"/>
</dbReference>
<evidence type="ECO:0000256" key="7">
    <source>
        <dbReference type="ARBA" id="ARBA00083669"/>
    </source>
</evidence>
<dbReference type="OrthoDB" id="271937at2759"/>